<evidence type="ECO:0000256" key="5">
    <source>
        <dbReference type="ARBA" id="ARBA00023136"/>
    </source>
</evidence>
<evidence type="ECO:0000256" key="4">
    <source>
        <dbReference type="ARBA" id="ARBA00022989"/>
    </source>
</evidence>
<evidence type="ECO:0000256" key="6">
    <source>
        <dbReference type="SAM" id="MobiDB-lite"/>
    </source>
</evidence>
<evidence type="ECO:0000256" key="1">
    <source>
        <dbReference type="ARBA" id="ARBA00004651"/>
    </source>
</evidence>
<keyword evidence="3 7" id="KW-0812">Transmembrane</keyword>
<evidence type="ECO:0000313" key="8">
    <source>
        <dbReference type="EMBL" id="GAA4605195.1"/>
    </source>
</evidence>
<keyword evidence="5 7" id="KW-0472">Membrane</keyword>
<feature type="transmembrane region" description="Helical" evidence="7">
    <location>
        <begin position="59"/>
        <end position="80"/>
    </location>
</feature>
<evidence type="ECO:0000256" key="3">
    <source>
        <dbReference type="ARBA" id="ARBA00022692"/>
    </source>
</evidence>
<evidence type="ECO:0000256" key="2">
    <source>
        <dbReference type="ARBA" id="ARBA00022475"/>
    </source>
</evidence>
<dbReference type="Pfam" id="PF09678">
    <property type="entry name" value="Caa3_CtaG"/>
    <property type="match status" value="1"/>
</dbReference>
<reference evidence="9" key="1">
    <citation type="journal article" date="2019" name="Int. J. Syst. Evol. Microbiol.">
        <title>The Global Catalogue of Microorganisms (GCM) 10K type strain sequencing project: providing services to taxonomists for standard genome sequencing and annotation.</title>
        <authorList>
            <consortium name="The Broad Institute Genomics Platform"/>
            <consortium name="The Broad Institute Genome Sequencing Center for Infectious Disease"/>
            <person name="Wu L."/>
            <person name="Ma J."/>
        </authorList>
    </citation>
    <scope>NUCLEOTIDE SEQUENCE [LARGE SCALE GENOMIC DNA]</scope>
    <source>
        <strain evidence="9">JCM 17938</strain>
    </source>
</reference>
<name>A0ABP8TGP2_9ACTN</name>
<accession>A0ABP8TGP2</accession>
<feature type="transmembrane region" description="Helical" evidence="7">
    <location>
        <begin position="86"/>
        <end position="113"/>
    </location>
</feature>
<comment type="subcellular location">
    <subcellularLocation>
        <location evidence="1">Cell membrane</location>
        <topology evidence="1">Multi-pass membrane protein</topology>
    </subcellularLocation>
</comment>
<feature type="compositionally biased region" description="Basic and acidic residues" evidence="6">
    <location>
        <begin position="309"/>
        <end position="319"/>
    </location>
</feature>
<evidence type="ECO:0000313" key="9">
    <source>
        <dbReference type="Proteomes" id="UP001500212"/>
    </source>
</evidence>
<feature type="transmembrane region" description="Helical" evidence="7">
    <location>
        <begin position="168"/>
        <end position="185"/>
    </location>
</feature>
<proteinExistence type="predicted"/>
<protein>
    <submittedName>
        <fullName evidence="8">Cytochrome c oxidase assembly protein</fullName>
    </submittedName>
</protein>
<feature type="transmembrane region" description="Helical" evidence="7">
    <location>
        <begin position="25"/>
        <end position="47"/>
    </location>
</feature>
<keyword evidence="9" id="KW-1185">Reference proteome</keyword>
<dbReference type="EMBL" id="BAABHJ010000005">
    <property type="protein sequence ID" value="GAA4605195.1"/>
    <property type="molecule type" value="Genomic_DNA"/>
</dbReference>
<organism evidence="8 9">
    <name type="scientific">Actinoallomurus liliacearum</name>
    <dbReference type="NCBI Taxonomy" id="1080073"/>
    <lineage>
        <taxon>Bacteria</taxon>
        <taxon>Bacillati</taxon>
        <taxon>Actinomycetota</taxon>
        <taxon>Actinomycetes</taxon>
        <taxon>Streptosporangiales</taxon>
        <taxon>Thermomonosporaceae</taxon>
        <taxon>Actinoallomurus</taxon>
    </lineage>
</organism>
<keyword evidence="2" id="KW-1003">Cell membrane</keyword>
<comment type="caution">
    <text evidence="8">The sequence shown here is derived from an EMBL/GenBank/DDBJ whole genome shotgun (WGS) entry which is preliminary data.</text>
</comment>
<dbReference type="RefSeq" id="WP_345351277.1">
    <property type="nucleotide sequence ID" value="NZ_BAABHJ010000005.1"/>
</dbReference>
<feature type="transmembrane region" description="Helical" evidence="7">
    <location>
        <begin position="205"/>
        <end position="225"/>
    </location>
</feature>
<sequence>MHDMHGMRDMLAPLTWARALTTWRFAPVTAVLVAVALALYLAGVLAARRNGRAWPVARTTAFTAGLAVAVAALMGSPAVYGDGGLFWVHMIQHLMLIMVVPWLLCLGHPLSLLRAATRGRAHERVERIRESKAAAFLTSPLTGLVVYAGVLFGVHLSGFMDAMMGSPALMALEHVLYVGGGYLYFSQLLTQDAPPRELSYPLRLFALFMGMSADTIVGIVLLQATEPPFPAYARMHPSWGPGPLADIHGGGAAMWIGGDGLMFVMMIIVMLRWLFDRSPEAAKAGRFFESVRQATLAATGDEAAPGTGEADRARLRTSADVDEDDAALQAYNALLSRLNAPETGRPRTG</sequence>
<gene>
    <name evidence="8" type="ORF">GCM10023195_17980</name>
</gene>
<keyword evidence="4 7" id="KW-1133">Transmembrane helix</keyword>
<feature type="region of interest" description="Disordered" evidence="6">
    <location>
        <begin position="299"/>
        <end position="320"/>
    </location>
</feature>
<feature type="transmembrane region" description="Helical" evidence="7">
    <location>
        <begin position="252"/>
        <end position="275"/>
    </location>
</feature>
<dbReference type="InterPro" id="IPR019108">
    <property type="entry name" value="Caa3_assmbl_CtaG-rel"/>
</dbReference>
<dbReference type="Proteomes" id="UP001500212">
    <property type="component" value="Unassembled WGS sequence"/>
</dbReference>
<evidence type="ECO:0000256" key="7">
    <source>
        <dbReference type="SAM" id="Phobius"/>
    </source>
</evidence>
<feature type="transmembrane region" description="Helical" evidence="7">
    <location>
        <begin position="134"/>
        <end position="156"/>
    </location>
</feature>